<protein>
    <submittedName>
        <fullName evidence="1">Uncharacterized protein</fullName>
    </submittedName>
</protein>
<evidence type="ECO:0000313" key="1">
    <source>
        <dbReference type="EMBL" id="TEB12833.1"/>
    </source>
</evidence>
<name>A0A4Y7RVF5_9FIRM</name>
<sequence length="306" mass="34534">MTWQRLLLCFELQSPLHIGFLPNRPGTVLAPTRGYVPGKAVWGAVTAGLTPRLCKSPTARQFRQVGEEIKRQVFFSYFYLSDGEQIFIPAYTPNGLKWDNYDDRAFRAMFLESYVSTRIDDQAGIAADSSLHEIEFIRDLTGYRGEAVRRVLLIGAVWMICASGVLGHPLTICDGSILCGDINIFEGLTIGGERNYGFGRIDRIEVPKKCRARAEEIWKSAPDQDILLDYEQPLIGHLPYRADCVFFGDIEVLAGREYRTTDTDAPFINPGKHIFSEGAHFVPGTRVCNTGVNRVRMDSWGRLFWQ</sequence>
<comment type="caution">
    <text evidence="1">The sequence shown here is derived from an EMBL/GenBank/DDBJ whole genome shotgun (WGS) entry which is preliminary data.</text>
</comment>
<dbReference type="RefSeq" id="WP_134212681.1">
    <property type="nucleotide sequence ID" value="NZ_QFFZ01000005.1"/>
</dbReference>
<reference evidence="1 2" key="1">
    <citation type="journal article" date="2018" name="Environ. Microbiol.">
        <title>Novel energy conservation strategies and behaviour of Pelotomaculum schinkii driving syntrophic propionate catabolism.</title>
        <authorList>
            <person name="Hidalgo-Ahumada C.A.P."/>
            <person name="Nobu M.K."/>
            <person name="Narihiro T."/>
            <person name="Tamaki H."/>
            <person name="Liu W.T."/>
            <person name="Kamagata Y."/>
            <person name="Stams A.J.M."/>
            <person name="Imachi H."/>
            <person name="Sousa D.Z."/>
        </authorList>
    </citation>
    <scope>NUCLEOTIDE SEQUENCE [LARGE SCALE GENOMIC DNA]</scope>
    <source>
        <strain evidence="1 2">MGP</strain>
    </source>
</reference>
<dbReference type="Proteomes" id="UP000297597">
    <property type="component" value="Unassembled WGS sequence"/>
</dbReference>
<dbReference type="OrthoDB" id="1550501at2"/>
<accession>A0A4Y7RVF5</accession>
<proteinExistence type="predicted"/>
<keyword evidence="2" id="KW-1185">Reference proteome</keyword>
<evidence type="ECO:0000313" key="2">
    <source>
        <dbReference type="Proteomes" id="UP000297597"/>
    </source>
</evidence>
<dbReference type="AlphaFoldDB" id="A0A4Y7RVF5"/>
<gene>
    <name evidence="1" type="ORF">Pmgp_00809</name>
</gene>
<dbReference type="EMBL" id="QFFZ01000005">
    <property type="protein sequence ID" value="TEB12833.1"/>
    <property type="molecule type" value="Genomic_DNA"/>
</dbReference>
<organism evidence="1 2">
    <name type="scientific">Pelotomaculum propionicicum</name>
    <dbReference type="NCBI Taxonomy" id="258475"/>
    <lineage>
        <taxon>Bacteria</taxon>
        <taxon>Bacillati</taxon>
        <taxon>Bacillota</taxon>
        <taxon>Clostridia</taxon>
        <taxon>Eubacteriales</taxon>
        <taxon>Desulfotomaculaceae</taxon>
        <taxon>Pelotomaculum</taxon>
    </lineage>
</organism>